<feature type="compositionally biased region" description="Polar residues" evidence="5">
    <location>
        <begin position="1869"/>
        <end position="1880"/>
    </location>
</feature>
<dbReference type="Ensembl" id="ENSLLET00000016835.1">
    <property type="protein sequence ID" value="ENSLLEP00000016214.1"/>
    <property type="gene ID" value="ENSLLEG00000010193.1"/>
</dbReference>
<dbReference type="GO" id="GO:0006888">
    <property type="term" value="P:endoplasmic reticulum to Golgi vesicle-mediated transport"/>
    <property type="evidence" value="ECO:0007669"/>
    <property type="project" value="TreeGrafter"/>
</dbReference>
<feature type="coiled-coil region" evidence="4">
    <location>
        <begin position="1173"/>
        <end position="1221"/>
    </location>
</feature>
<dbReference type="GeneTree" id="ENSGT00710000106769"/>
<keyword evidence="8" id="KW-1185">Reference proteome</keyword>
<protein>
    <submittedName>
        <fullName evidence="7">Thyroid hormone receptor interactor 11</fullName>
    </submittedName>
</protein>
<dbReference type="PANTHER" id="PTHR18921">
    <property type="entry name" value="MYOSIN HEAVY CHAIN - RELATED"/>
    <property type="match status" value="1"/>
</dbReference>
<dbReference type="InterPro" id="IPR019459">
    <property type="entry name" value="GRAB"/>
</dbReference>
<dbReference type="InterPro" id="IPR000237">
    <property type="entry name" value="GRIP_dom"/>
</dbReference>
<dbReference type="PROSITE" id="PS50913">
    <property type="entry name" value="GRIP"/>
    <property type="match status" value="1"/>
</dbReference>
<evidence type="ECO:0000259" key="6">
    <source>
        <dbReference type="PROSITE" id="PS50913"/>
    </source>
</evidence>
<feature type="coiled-coil region" evidence="4">
    <location>
        <begin position="985"/>
        <end position="1019"/>
    </location>
</feature>
<dbReference type="Pfam" id="PF10375">
    <property type="entry name" value="GRAB"/>
    <property type="match status" value="1"/>
</dbReference>
<dbReference type="GO" id="GO:0007030">
    <property type="term" value="P:Golgi organization"/>
    <property type="evidence" value="ECO:0007669"/>
    <property type="project" value="TreeGrafter"/>
</dbReference>
<comment type="subcellular location">
    <subcellularLocation>
        <location evidence="1">Golgi apparatus</location>
    </subcellularLocation>
</comment>
<keyword evidence="2" id="KW-0333">Golgi apparatus</keyword>
<dbReference type="OrthoDB" id="425925at2759"/>
<proteinExistence type="predicted"/>
<feature type="coiled-coil region" evidence="4">
    <location>
        <begin position="1483"/>
        <end position="1559"/>
    </location>
</feature>
<dbReference type="GO" id="GO:0005794">
    <property type="term" value="C:Golgi apparatus"/>
    <property type="evidence" value="ECO:0007669"/>
    <property type="project" value="UniProtKB-SubCell"/>
</dbReference>
<feature type="coiled-coil region" evidence="4">
    <location>
        <begin position="679"/>
        <end position="897"/>
    </location>
</feature>
<sequence>MASWFGGLGSGLGQSLGQVGGSLSNITGQITNFTKDMLLEGAEETGEVTGVDQVSNVRARDVESVQSMLRSENERLRRFCTELEEKHEAAELQVKQQSLDYRNRLQQKEVEISHLKAKLNALQDEMQKMPASAQLTGVSLQTSAQSPFMPSVSPPSSAFHGDDMDFGDVIWSQQEINNLSKEVSRLEAEVSHWKQVAQPSKIQGREKSDPSEICTLQNTIKELKQKRNQELDDHQHQLSILQDAHRQKLSELTRRHREDLKEYEERIEELEEQLSQGGSDGSVDKAKVFELQRTVQTLETEIEGGSLTIQDLEQKLGVLAKELSFSRAENDVLAKQKEKAMEEKNELDHCCERLRLELSEQQAFKSGASSADLQGKALQLQEALLDAQIDITQKSLPEQSHSGSSELDARLHLLLQENEQLEKDKKELQEELSHFQSMSTSETSDALEQAKRELEQSQVKAMETLSEKETLAAELEELDKQNQDAMQHLLLMKEQLSEQRSEAEASITELQADLEKEKAAVSVVGTENEKLRKELDAQQEKLSETVFALKESHMGNQQLSSQVKDLSEKLSQLETSCSSVRKENLELQSNLKQVEDELVSAKQVSLSSAPGDGESQPEIVQLKGQLSEICQMKDEMEKEICDLKMENEMLLSTQDQTKLQLAQFKVSEEKELLEKQTMIDALRMAKSQLEHELNQAESRVSEQARKYESTIEELSNAQKMDTSALQREHERLVKLNQERDFQLAENKRIMEQLRTDYDETKEMLTSSLEGQKQLTELINEKEKFVEELKEKNGDLQRAFEQHGNISDECTVLRQNIEEKERILAAMKEDNSHLKEELERLKDQQSRSQLMAEPKTLDIITELEAEITQLNKIQENYEEELKRQKKAAEKQNQSIFQLQQSLQQRVMEVDDVKAEHRKVVSSYEKLLSEKDGAICNLQQTNELISSQLQSENTVNTDSTVIIQHSKVQTSSVDNGNEKHDLSKAEIEKLVKGIKEKEMEIKTLNEKNVTLSRQIDQLSTDEVGKLTQIIQQKELEIQSLHARVTSMNYMQDVVYLQQQLQAYAMEREQVLAVLSEKTRENSQLRTEYHKIMDVVAAKESALSKLQEENQRLSHSQEGSTQEMFRETIQNLSRIIREKDIEIDALSQKCQTLLTVLQTSNFDSSNQPGSVNCNQFEELLQERDKLKQQVKKMEEWKQQVLTTVQNMQHESANLHVDLQKLQSQITTDRDSNSKLQVDYNSLIQNYDQNESKLKGLSLELSNVQHSIVQLNDTKELLMGKLDTVNLHSSTHDAVTVPDSASGLNFQPKNEEVTKIFQECEQLKMQVQEKDFAIRTLQENNQRLSDSLASSSDRKNREDLLSEMKQIKDRNDLLQKSLKEKDLLIKSKGDKLNSTTENLRNKENENELLKQAVTNLKERALILEMDICKLKEENEKVVSKGIEKETEFRALHETNMQFSMMLREKEFESHSMKEKASVLESLLKEKEQGKTGELNQLLNEVKSMQEKAILFQHERDQVMLALKQKQMESVALQNEVQHLRDKEHRLKQELERLRSHLLEIEDSYTREAVATEDRETALRKKVSVLEDKLLLSSSAVENASHQATMQVESLQEQLNLVSRQRDEAVLQLSMSQEQVKQYAMSLTNLQMVLEQFQQEEKAMYSAELSKHKKQNVDLKKRVEMLENKVLFLQESLDEANGALEAASRLTEQLDLKEEQIEELKRLGDLKQEMLEDAQNKLMNLLNSTEGKVDKVLMRNLFVGHFHTPKSKRHEVLRLMGSILGLDKQEMEELLAEDRRGVTGWVTGWLGGGSTHSKSVPSTPQRPSHPSLFNSSFSELFVKFLETESRPSLPPPKLNMHDMVHPGAGSHGMATLGTAASGSSRRADSNQFLAPRSAAVPLITPSSLGSSASGHLLMKPISDALPTFTPLPVSSDASAGAVLKDLLKQ</sequence>
<evidence type="ECO:0000256" key="5">
    <source>
        <dbReference type="SAM" id="MobiDB-lite"/>
    </source>
</evidence>
<feature type="coiled-coil region" evidence="4">
    <location>
        <begin position="1093"/>
        <end position="1146"/>
    </location>
</feature>
<dbReference type="PANTHER" id="PTHR18921:SF2">
    <property type="entry name" value="THYROID RECEPTOR-INTERACTING PROTEIN 11"/>
    <property type="match status" value="1"/>
</dbReference>
<feature type="coiled-coil region" evidence="4">
    <location>
        <begin position="73"/>
        <end position="125"/>
    </location>
</feature>
<gene>
    <name evidence="7" type="primary">TRIP11</name>
</gene>
<dbReference type="GO" id="GO:0031267">
    <property type="term" value="F:small GTPase binding"/>
    <property type="evidence" value="ECO:0007669"/>
    <property type="project" value="TreeGrafter"/>
</dbReference>
<evidence type="ECO:0000256" key="1">
    <source>
        <dbReference type="ARBA" id="ARBA00004555"/>
    </source>
</evidence>
<evidence type="ECO:0000313" key="7">
    <source>
        <dbReference type="Ensembl" id="ENSLLEP00000016214.1"/>
    </source>
</evidence>
<evidence type="ECO:0000256" key="3">
    <source>
        <dbReference type="ARBA" id="ARBA00023054"/>
    </source>
</evidence>
<feature type="coiled-coil region" evidence="4">
    <location>
        <begin position="1330"/>
        <end position="1415"/>
    </location>
</feature>
<feature type="compositionally biased region" description="Polar residues" evidence="5">
    <location>
        <begin position="434"/>
        <end position="446"/>
    </location>
</feature>
<feature type="domain" description="GRIP" evidence="6">
    <location>
        <begin position="1739"/>
        <end position="1788"/>
    </location>
</feature>
<reference evidence="7" key="1">
    <citation type="submission" date="2025-08" db="UniProtKB">
        <authorList>
            <consortium name="Ensembl"/>
        </authorList>
    </citation>
    <scope>IDENTIFICATION</scope>
</reference>
<feature type="coiled-coil region" evidence="4">
    <location>
        <begin position="169"/>
        <end position="196"/>
    </location>
</feature>
<feature type="region of interest" description="Disordered" evidence="5">
    <location>
        <begin position="1843"/>
        <end position="1880"/>
    </location>
</feature>
<feature type="coiled-coil region" evidence="4">
    <location>
        <begin position="1653"/>
        <end position="1732"/>
    </location>
</feature>
<dbReference type="Proteomes" id="UP000694569">
    <property type="component" value="Unplaced"/>
</dbReference>
<feature type="coiled-coil region" evidence="4">
    <location>
        <begin position="224"/>
        <end position="357"/>
    </location>
</feature>
<evidence type="ECO:0000313" key="8">
    <source>
        <dbReference type="Proteomes" id="UP000694569"/>
    </source>
</evidence>
<organism evidence="7 8">
    <name type="scientific">Leptobrachium leishanense</name>
    <name type="common">Leishan spiny toad</name>
    <dbReference type="NCBI Taxonomy" id="445787"/>
    <lineage>
        <taxon>Eukaryota</taxon>
        <taxon>Metazoa</taxon>
        <taxon>Chordata</taxon>
        <taxon>Craniata</taxon>
        <taxon>Vertebrata</taxon>
        <taxon>Euteleostomi</taxon>
        <taxon>Amphibia</taxon>
        <taxon>Batrachia</taxon>
        <taxon>Anura</taxon>
        <taxon>Pelobatoidea</taxon>
        <taxon>Megophryidae</taxon>
        <taxon>Leptobrachium</taxon>
    </lineage>
</organism>
<feature type="region of interest" description="Disordered" evidence="5">
    <location>
        <begin position="428"/>
        <end position="455"/>
    </location>
</feature>
<evidence type="ECO:0000256" key="2">
    <source>
        <dbReference type="ARBA" id="ARBA00023034"/>
    </source>
</evidence>
<evidence type="ECO:0000256" key="4">
    <source>
        <dbReference type="SAM" id="Coils"/>
    </source>
</evidence>
<accession>A0A8C5MMJ6</accession>
<name>A0A8C5MMJ6_9ANUR</name>
<keyword evidence="3 4" id="KW-0175">Coiled coil</keyword>
<reference evidence="7" key="2">
    <citation type="submission" date="2025-09" db="UniProtKB">
        <authorList>
            <consortium name="Ensembl"/>
        </authorList>
    </citation>
    <scope>IDENTIFICATION</scope>
</reference>